<dbReference type="Proteomes" id="UP000002035">
    <property type="component" value="Unassembled WGS sequence"/>
</dbReference>
<organism evidence="1 2">
    <name type="scientific">Arthroderma otae (strain ATCC MYA-4605 / CBS 113480)</name>
    <name type="common">Microsporum canis</name>
    <dbReference type="NCBI Taxonomy" id="554155"/>
    <lineage>
        <taxon>Eukaryota</taxon>
        <taxon>Fungi</taxon>
        <taxon>Dikarya</taxon>
        <taxon>Ascomycota</taxon>
        <taxon>Pezizomycotina</taxon>
        <taxon>Eurotiomycetes</taxon>
        <taxon>Eurotiomycetidae</taxon>
        <taxon>Onygenales</taxon>
        <taxon>Arthrodermataceae</taxon>
        <taxon>Microsporum</taxon>
    </lineage>
</organism>
<dbReference type="AlphaFoldDB" id="C5FCM7"/>
<dbReference type="GeneID" id="9225486"/>
<dbReference type="Gene3D" id="3.40.50.300">
    <property type="entry name" value="P-loop containing nucleotide triphosphate hydrolases"/>
    <property type="match status" value="1"/>
</dbReference>
<dbReference type="PANTHER" id="PTHR48312">
    <property type="match status" value="1"/>
</dbReference>
<dbReference type="OrthoDB" id="3650366at2759"/>
<sequence>MNTNGTETKQTNGQSERPRCGDVFLFSHARTLSNVFCRLLSAQPGWVQSEYHFQEAFMFARSSFNWAPLTDITTEQREQFFDLFYQGMDALQKARDDAVAEGKHLLVKNHTFFVWEPSALSQIIWGGKKTSPLAVLPRQSVAEGVRTNGTIFSDEFLTSWKPVFLIRHPALVFESWYKAEIRVKPIDILDKTWSYMTTFRYSRQLYDWYMSSLCDDAKREMDKPRPIVVEADDILSGECLAEVCRQCGMDVEHIVYEWEKTNPNERKVLTERHFSYMGDLWASTGLDRSKSSEGLDMQVKYGKWKEEFGIVVADELYRLVEDAMPDFEYLKSKRI</sequence>
<gene>
    <name evidence="1" type="ORF">MCYG_00449</name>
</gene>
<name>C5FCM7_ARTOC</name>
<evidence type="ECO:0000313" key="2">
    <source>
        <dbReference type="Proteomes" id="UP000002035"/>
    </source>
</evidence>
<proteinExistence type="predicted"/>
<dbReference type="HOGENOM" id="CLU_033907_2_0_1"/>
<dbReference type="eggNOG" id="ENOG502S3K0">
    <property type="taxonomic scope" value="Eukaryota"/>
</dbReference>
<dbReference type="VEuPathDB" id="FungiDB:MCYG_00449"/>
<dbReference type="OMA" id="QSERSKC"/>
<evidence type="ECO:0000313" key="1">
    <source>
        <dbReference type="EMBL" id="EEQ27561.1"/>
    </source>
</evidence>
<evidence type="ECO:0008006" key="3">
    <source>
        <dbReference type="Google" id="ProtNLM"/>
    </source>
</evidence>
<dbReference type="RefSeq" id="XP_002850345.1">
    <property type="nucleotide sequence ID" value="XM_002850299.1"/>
</dbReference>
<accession>C5FCM7</accession>
<reference evidence="2" key="1">
    <citation type="journal article" date="2012" name="MBio">
        <title>Comparative genome analysis of Trichophyton rubrum and related dermatophytes reveals candidate genes involved in infection.</title>
        <authorList>
            <person name="Martinez D.A."/>
            <person name="Oliver B.G."/>
            <person name="Graeser Y."/>
            <person name="Goldberg J.M."/>
            <person name="Li W."/>
            <person name="Martinez-Rossi N.M."/>
            <person name="Monod M."/>
            <person name="Shelest E."/>
            <person name="Barton R.C."/>
            <person name="Birch E."/>
            <person name="Brakhage A.A."/>
            <person name="Chen Z."/>
            <person name="Gurr S.J."/>
            <person name="Heiman D."/>
            <person name="Heitman J."/>
            <person name="Kosti I."/>
            <person name="Rossi A."/>
            <person name="Saif S."/>
            <person name="Samalova M."/>
            <person name="Saunders C.W."/>
            <person name="Shea T."/>
            <person name="Summerbell R.C."/>
            <person name="Xu J."/>
            <person name="Young S."/>
            <person name="Zeng Q."/>
            <person name="Birren B.W."/>
            <person name="Cuomo C.A."/>
            <person name="White T.C."/>
        </authorList>
    </citation>
    <scope>NUCLEOTIDE SEQUENCE [LARGE SCALE GENOMIC DNA]</scope>
    <source>
        <strain evidence="2">ATCC MYA-4605 / CBS 113480</strain>
    </source>
</reference>
<dbReference type="EMBL" id="DS995701">
    <property type="protein sequence ID" value="EEQ27561.1"/>
    <property type="molecule type" value="Genomic_DNA"/>
</dbReference>
<protein>
    <recommendedName>
        <fullName evidence="3">Sulfotransferase family protein</fullName>
    </recommendedName>
</protein>
<dbReference type="InterPro" id="IPR027417">
    <property type="entry name" value="P-loop_NTPase"/>
</dbReference>
<dbReference type="STRING" id="554155.C5FCM7"/>
<dbReference type="PANTHER" id="PTHR48312:SF1">
    <property type="entry name" value="SULFOTRANSFERASE"/>
    <property type="match status" value="1"/>
</dbReference>
<dbReference type="SUPFAM" id="SSF52540">
    <property type="entry name" value="P-loop containing nucleoside triphosphate hydrolases"/>
    <property type="match status" value="1"/>
</dbReference>
<keyword evidence="2" id="KW-1185">Reference proteome</keyword>